<dbReference type="GO" id="GO:0004553">
    <property type="term" value="F:hydrolase activity, hydrolyzing O-glycosyl compounds"/>
    <property type="evidence" value="ECO:0007669"/>
    <property type="project" value="InterPro"/>
</dbReference>
<dbReference type="Pfam" id="PF00593">
    <property type="entry name" value="TonB_dep_Rec_b-barrel"/>
    <property type="match status" value="1"/>
</dbReference>
<feature type="domain" description="TonB-dependent receptor-like beta-barrel" evidence="10">
    <location>
        <begin position="463"/>
        <end position="989"/>
    </location>
</feature>
<evidence type="ECO:0000256" key="7">
    <source>
        <dbReference type="ARBA" id="ARBA00023237"/>
    </source>
</evidence>
<evidence type="ECO:0000259" key="10">
    <source>
        <dbReference type="Pfam" id="PF00593"/>
    </source>
</evidence>
<keyword evidence="7 8" id="KW-0998">Cell outer membrane</keyword>
<dbReference type="PROSITE" id="PS52016">
    <property type="entry name" value="TONB_DEPENDENT_REC_3"/>
    <property type="match status" value="1"/>
</dbReference>
<comment type="subcellular location">
    <subcellularLocation>
        <location evidence="1 8">Cell outer membrane</location>
        <topology evidence="1 8">Multi-pass membrane protein</topology>
    </subcellularLocation>
</comment>
<dbReference type="Proteomes" id="UP000030152">
    <property type="component" value="Unassembled WGS sequence"/>
</dbReference>
<dbReference type="GO" id="GO:0009279">
    <property type="term" value="C:cell outer membrane"/>
    <property type="evidence" value="ECO:0007669"/>
    <property type="project" value="UniProtKB-SubCell"/>
</dbReference>
<evidence type="ECO:0000256" key="3">
    <source>
        <dbReference type="ARBA" id="ARBA00022452"/>
    </source>
</evidence>
<keyword evidence="5 9" id="KW-0798">TonB box</keyword>
<evidence type="ECO:0000256" key="9">
    <source>
        <dbReference type="RuleBase" id="RU003357"/>
    </source>
</evidence>
<dbReference type="SUPFAM" id="SSF49464">
    <property type="entry name" value="Carboxypeptidase regulatory domain-like"/>
    <property type="match status" value="1"/>
</dbReference>
<proteinExistence type="inferred from homology"/>
<dbReference type="Gene3D" id="2.170.130.10">
    <property type="entry name" value="TonB-dependent receptor, plug domain"/>
    <property type="match status" value="1"/>
</dbReference>
<evidence type="ECO:0000313" key="12">
    <source>
        <dbReference type="EMBL" id="KGO86236.1"/>
    </source>
</evidence>
<keyword evidence="4 8" id="KW-0812">Transmembrane</keyword>
<dbReference type="Gene3D" id="2.40.170.20">
    <property type="entry name" value="TonB-dependent receptor, beta-barrel domain"/>
    <property type="match status" value="1"/>
</dbReference>
<reference evidence="12 13" key="1">
    <citation type="submission" date="2013-09" db="EMBL/GenBank/DDBJ databases">
        <authorList>
            <person name="Zeng Z."/>
            <person name="Chen C."/>
        </authorList>
    </citation>
    <scope>NUCLEOTIDE SEQUENCE [LARGE SCALE GENOMIC DNA]</scope>
    <source>
        <strain evidence="12 13">WB 3.3-2</strain>
    </source>
</reference>
<comment type="similarity">
    <text evidence="8 9">Belongs to the TonB-dependent receptor family.</text>
</comment>
<dbReference type="STRING" id="1121895.GCA_000378485_00699"/>
<keyword evidence="2 8" id="KW-0813">Transport</keyword>
<gene>
    <name evidence="12" type="ORF">Q765_11680</name>
</gene>
<dbReference type="eggNOG" id="COG4206">
    <property type="taxonomic scope" value="Bacteria"/>
</dbReference>
<dbReference type="InterPro" id="IPR037066">
    <property type="entry name" value="Plug_dom_sf"/>
</dbReference>
<accession>A0A0A2M3S6</accession>
<dbReference type="InterPro" id="IPR039426">
    <property type="entry name" value="TonB-dep_rcpt-like"/>
</dbReference>
<dbReference type="Gene3D" id="2.60.40.1120">
    <property type="entry name" value="Carboxypeptidase-like, regulatory domain"/>
    <property type="match status" value="1"/>
</dbReference>
<evidence type="ECO:0000256" key="6">
    <source>
        <dbReference type="ARBA" id="ARBA00023136"/>
    </source>
</evidence>
<keyword evidence="3 8" id="KW-1134">Transmembrane beta strand</keyword>
<dbReference type="SUPFAM" id="SSF56935">
    <property type="entry name" value="Porins"/>
    <property type="match status" value="1"/>
</dbReference>
<dbReference type="InterPro" id="IPR000531">
    <property type="entry name" value="Beta-barrel_TonB"/>
</dbReference>
<evidence type="ECO:0000259" key="11">
    <source>
        <dbReference type="Pfam" id="PF07715"/>
    </source>
</evidence>
<dbReference type="Pfam" id="PF13715">
    <property type="entry name" value="CarbopepD_reg_2"/>
    <property type="match status" value="1"/>
</dbReference>
<dbReference type="InterPro" id="IPR012910">
    <property type="entry name" value="Plug_dom"/>
</dbReference>
<evidence type="ECO:0000313" key="13">
    <source>
        <dbReference type="Proteomes" id="UP000030152"/>
    </source>
</evidence>
<dbReference type="InterPro" id="IPR008969">
    <property type="entry name" value="CarboxyPept-like_regulatory"/>
</dbReference>
<feature type="domain" description="TonB-dependent receptor plug" evidence="11">
    <location>
        <begin position="127"/>
        <end position="232"/>
    </location>
</feature>
<dbReference type="PROSITE" id="PS00448">
    <property type="entry name" value="CLOS_CELLULOSOME_RPT"/>
    <property type="match status" value="1"/>
</dbReference>
<name>A0A0A2M3S6_9FLAO</name>
<evidence type="ECO:0000256" key="8">
    <source>
        <dbReference type="PROSITE-ProRule" id="PRU01360"/>
    </source>
</evidence>
<organism evidence="12 13">
    <name type="scientific">Flavobacterium rivuli WB 3.3-2 = DSM 21788</name>
    <dbReference type="NCBI Taxonomy" id="1121895"/>
    <lineage>
        <taxon>Bacteria</taxon>
        <taxon>Pseudomonadati</taxon>
        <taxon>Bacteroidota</taxon>
        <taxon>Flavobacteriia</taxon>
        <taxon>Flavobacteriales</taxon>
        <taxon>Flavobacteriaceae</taxon>
        <taxon>Flavobacterium</taxon>
    </lineage>
</organism>
<keyword evidence="6 8" id="KW-0472">Membrane</keyword>
<dbReference type="NCBIfam" id="TIGR04057">
    <property type="entry name" value="SusC_RagA_signa"/>
    <property type="match status" value="1"/>
</dbReference>
<sequence length="1030" mass="112023">MRITKLLKHISGRFSYMKLAGFVILLLSVSGLHAQGTITGTVTSGTDNSTLPMANVVVKGSSNGVSTDLDGKFSIKANANDVLVFSYIGFTNKEVTVGTQTVINVALSTDATEMDEVVVIGYGTQKKANLTGSVAVVNVNEALKTSNSDVSSLIQGRVSGVTVTNDGQPGAAPNIRIRGIGTFGDNQPLYIVDGVPVGTSVRDFNPNDIKSIQILKDAAAGAIYGSRAANGVVIITTKGGRKNSPLKIEYSSYYGVDEVPQKISVLNREQYQMITNEKRTNANVPLLAGNDPTSPLFVSNTDNDWQSIGLKRGSRQNQNFNFSGGGENMTYNASMDYFSNKGMFVGNGPNYERYSGRINVTFEKGIFKMSPSLYYTHSFENSLTFRGDVLTGGRPPLINDLVLAVPTMPLYDPNNIGGWGGTKAEVQGAISLNVPGINSLFTNTVEVDRTFAIINPEFKLVNSGGHELTYKLNLSYDKTQTRDFSFVPQFNMGYFFNSGKSLLDDNSRIYTNTLVENTLDYKKVFGKHDVHVILGQTYQTTEAVNRQAHSESLPMPYLPVLSNGINQTVGGSQYNSNLSSLFGRLTYSFDDRYLFEATVRRDGSSRFAKENRYGTFPSVSAGWKLSNEKFFNVSKDIVSQIKLRGSYGQLGNQNIGDYLYQAVINNNILYNFATPTGGVNTVIGGLQTSVVTENIKWETTTSGNFGLDASLFNGALDITAEYYTKKTTDILVGVPIPLSTGSLNTFPVVNAGSLRNSGVDLELAYHYTTKSDFSLDVSANFSTIKNEVLALGGNNEPIYSTGSKTVIGGRIGEHYGYVYEGIFQSQAEVAGHAFQSAGTAPGDIKFKDVNGDGVIDADDRAFLGRAIPAFTYGLNITAKYKNFDITAFGSGAGGYYINSALYRTLMWSGDAVNASTDILNRWTPTNTNTDIPRLTATDPNINNRDSNRPGWLQRGDYFRINTVSLGYKLPAVFGKVVESVRIYGTVQNLHTFTKYKGFNPDFNSGVFSPGFDGGSYPRPRTYLVGVQMTF</sequence>
<protein>
    <submittedName>
        <fullName evidence="12">TonB-dependent receptor</fullName>
    </submittedName>
</protein>
<dbReference type="Pfam" id="PF07715">
    <property type="entry name" value="Plug"/>
    <property type="match status" value="1"/>
</dbReference>
<comment type="caution">
    <text evidence="12">The sequence shown here is derived from an EMBL/GenBank/DDBJ whole genome shotgun (WGS) entry which is preliminary data.</text>
</comment>
<dbReference type="AlphaFoldDB" id="A0A0A2M3S6"/>
<dbReference type="InterPro" id="IPR002105">
    <property type="entry name" value="Dockerin_1_rpt"/>
</dbReference>
<evidence type="ECO:0000256" key="1">
    <source>
        <dbReference type="ARBA" id="ARBA00004571"/>
    </source>
</evidence>
<dbReference type="EMBL" id="JRLX01000011">
    <property type="protein sequence ID" value="KGO86236.1"/>
    <property type="molecule type" value="Genomic_DNA"/>
</dbReference>
<evidence type="ECO:0000256" key="4">
    <source>
        <dbReference type="ARBA" id="ARBA00022692"/>
    </source>
</evidence>
<evidence type="ECO:0000256" key="5">
    <source>
        <dbReference type="ARBA" id="ARBA00023077"/>
    </source>
</evidence>
<dbReference type="InterPro" id="IPR036942">
    <property type="entry name" value="Beta-barrel_TonB_sf"/>
</dbReference>
<dbReference type="NCBIfam" id="TIGR04056">
    <property type="entry name" value="OMP_RagA_SusC"/>
    <property type="match status" value="1"/>
</dbReference>
<dbReference type="GO" id="GO:0000272">
    <property type="term" value="P:polysaccharide catabolic process"/>
    <property type="evidence" value="ECO:0007669"/>
    <property type="project" value="InterPro"/>
</dbReference>
<keyword evidence="13" id="KW-1185">Reference proteome</keyword>
<keyword evidence="12" id="KW-0675">Receptor</keyword>
<evidence type="ECO:0000256" key="2">
    <source>
        <dbReference type="ARBA" id="ARBA00022448"/>
    </source>
</evidence>
<dbReference type="InterPro" id="IPR023997">
    <property type="entry name" value="TonB-dep_OMP_SusC/RagA_CS"/>
</dbReference>
<dbReference type="InterPro" id="IPR023996">
    <property type="entry name" value="TonB-dep_OMP_SusC/RagA"/>
</dbReference>